<protein>
    <submittedName>
        <fullName evidence="4">Acetyltransferase</fullName>
    </submittedName>
</protein>
<sequence length="168" mass="18989">MITLVPFAREHFAALSGWFGSEADIIQWGGPLVHFPLTDVQLQTMLDEGRSTPPKRLCWMAMAQTIPVGHAQLVFTWEIGTARLSRVAIAPAQRGRGLAIPMLRQIIREAFRFPTITRLELNVYAGNAPAQKTYQKLGFQQEHTQRATIQVNGTYWDTVRMSMQRPTP</sequence>
<evidence type="ECO:0000313" key="5">
    <source>
        <dbReference type="Proteomes" id="UP000195072"/>
    </source>
</evidence>
<proteinExistence type="predicted"/>
<dbReference type="Proteomes" id="UP000195072">
    <property type="component" value="Unassembled WGS sequence"/>
</dbReference>
<feature type="domain" description="N-acetyltransferase" evidence="3">
    <location>
        <begin position="2"/>
        <end position="166"/>
    </location>
</feature>
<dbReference type="SUPFAM" id="SSF55729">
    <property type="entry name" value="Acyl-CoA N-acyltransferases (Nat)"/>
    <property type="match status" value="1"/>
</dbReference>
<evidence type="ECO:0000256" key="2">
    <source>
        <dbReference type="ARBA" id="ARBA00023315"/>
    </source>
</evidence>
<dbReference type="PROSITE" id="PS51186">
    <property type="entry name" value="GNAT"/>
    <property type="match status" value="1"/>
</dbReference>
<dbReference type="EMBL" id="JOOZ01000030">
    <property type="protein sequence ID" value="OUL66449.1"/>
    <property type="molecule type" value="Genomic_DNA"/>
</dbReference>
<reference evidence="4 5" key="1">
    <citation type="submission" date="2014-06" db="EMBL/GenBank/DDBJ databases">
        <authorList>
            <person name="Ju J."/>
            <person name="Zhang J."/>
        </authorList>
    </citation>
    <scope>NUCLEOTIDE SEQUENCE [LARGE SCALE GENOMIC DNA]</scope>
    <source>
        <strain evidence="4">DmL_050</strain>
    </source>
</reference>
<organism evidence="4 5">
    <name type="scientific">Acetobacter senegalensis</name>
    <dbReference type="NCBI Taxonomy" id="446692"/>
    <lineage>
        <taxon>Bacteria</taxon>
        <taxon>Pseudomonadati</taxon>
        <taxon>Pseudomonadota</taxon>
        <taxon>Alphaproteobacteria</taxon>
        <taxon>Acetobacterales</taxon>
        <taxon>Acetobacteraceae</taxon>
        <taxon>Acetobacter</taxon>
    </lineage>
</organism>
<dbReference type="CDD" id="cd04301">
    <property type="entry name" value="NAT_SF"/>
    <property type="match status" value="1"/>
</dbReference>
<gene>
    <name evidence="4" type="ORF">HK16_09810</name>
</gene>
<dbReference type="PANTHER" id="PTHR43877">
    <property type="entry name" value="AMINOALKYLPHOSPHONATE N-ACETYLTRANSFERASE-RELATED-RELATED"/>
    <property type="match status" value="1"/>
</dbReference>
<comment type="caution">
    <text evidence="4">The sequence shown here is derived from an EMBL/GenBank/DDBJ whole genome shotgun (WGS) entry which is preliminary data.</text>
</comment>
<dbReference type="InterPro" id="IPR016181">
    <property type="entry name" value="Acyl_CoA_acyltransferase"/>
</dbReference>
<evidence type="ECO:0000313" key="4">
    <source>
        <dbReference type="EMBL" id="OUL66449.1"/>
    </source>
</evidence>
<dbReference type="GO" id="GO:0016747">
    <property type="term" value="F:acyltransferase activity, transferring groups other than amino-acyl groups"/>
    <property type="evidence" value="ECO:0007669"/>
    <property type="project" value="InterPro"/>
</dbReference>
<accession>A0A252EJ83</accession>
<evidence type="ECO:0000256" key="1">
    <source>
        <dbReference type="ARBA" id="ARBA00022679"/>
    </source>
</evidence>
<evidence type="ECO:0000259" key="3">
    <source>
        <dbReference type="PROSITE" id="PS51186"/>
    </source>
</evidence>
<name>A0A252EJ83_9PROT</name>
<dbReference type="RefSeq" id="WP_086897436.1">
    <property type="nucleotide sequence ID" value="NZ_JOOZ01000030.1"/>
</dbReference>
<dbReference type="InterPro" id="IPR050832">
    <property type="entry name" value="Bact_Acetyltransf"/>
</dbReference>
<dbReference type="AlphaFoldDB" id="A0A252EJ83"/>
<keyword evidence="2" id="KW-0012">Acyltransferase</keyword>
<dbReference type="Gene3D" id="3.40.630.30">
    <property type="match status" value="1"/>
</dbReference>
<dbReference type="InterPro" id="IPR000182">
    <property type="entry name" value="GNAT_dom"/>
</dbReference>
<dbReference type="Pfam" id="PF00583">
    <property type="entry name" value="Acetyltransf_1"/>
    <property type="match status" value="1"/>
</dbReference>
<keyword evidence="1 4" id="KW-0808">Transferase</keyword>